<dbReference type="GeneID" id="23462079"/>
<reference evidence="1 2" key="1">
    <citation type="journal article" date="2015" name="Parasitol. Res.">
        <title>Viruses in close associations with free-living amoebae.</title>
        <authorList>
            <person name="Scheid P."/>
        </authorList>
    </citation>
    <scope>NUCLEOTIDE SEQUENCE [LARGE SCALE GENOMIC DNA]</scope>
    <source>
        <strain evidence="1">KlaHel</strain>
    </source>
</reference>
<dbReference type="RefSeq" id="YP_009119397.1">
    <property type="nucleotide sequence ID" value="NC_026440.1"/>
</dbReference>
<protein>
    <submittedName>
        <fullName evidence="1">Uncharacterized protein</fullName>
    </submittedName>
</protein>
<evidence type="ECO:0000313" key="2">
    <source>
        <dbReference type="Proteomes" id="UP000202511"/>
    </source>
</evidence>
<sequence length="165" mass="17069">MIYLGARESDGRRAVCYAFDVHATAPATEWQGVAQIFGAGGLAWFLGDPAVPKAVCGAGPGHDSVAHAATRDIAQLARAPTADGAAMTNLLVRSVVRALPPAGLTPGGGKDSAGAAQDAAIKALHAHKFDMALWAQAGEASSGYRWYWLRRPLSPHTLANGADRA</sequence>
<name>A0A0B5JC69_9VIRU</name>
<dbReference type="EMBL" id="KP136319">
    <property type="protein sequence ID" value="AJF97162.1"/>
    <property type="molecule type" value="Genomic_DNA"/>
</dbReference>
<evidence type="ECO:0000313" key="1">
    <source>
        <dbReference type="EMBL" id="AJF97162.1"/>
    </source>
</evidence>
<proteinExistence type="predicted"/>
<accession>A0A0B5JC69</accession>
<dbReference type="KEGG" id="vg:23462079"/>
<organism evidence="1 2">
    <name type="scientific">Pandoravirus inopinatum</name>
    <dbReference type="NCBI Taxonomy" id="1605721"/>
    <lineage>
        <taxon>Viruses</taxon>
        <taxon>Pandoravirus</taxon>
    </lineage>
</organism>
<dbReference type="Proteomes" id="UP000202511">
    <property type="component" value="Segment"/>
</dbReference>